<accession>A0ABR6GS38</accession>
<evidence type="ECO:0000313" key="2">
    <source>
        <dbReference type="EMBL" id="MBB3194916.1"/>
    </source>
</evidence>
<proteinExistence type="predicted"/>
<dbReference type="Pfam" id="PF02810">
    <property type="entry name" value="SEC-C"/>
    <property type="match status" value="1"/>
</dbReference>
<keyword evidence="3" id="KW-1185">Reference proteome</keyword>
<evidence type="ECO:0008006" key="4">
    <source>
        <dbReference type="Google" id="ProtNLM"/>
    </source>
</evidence>
<dbReference type="Gene3D" id="3.10.450.50">
    <property type="match status" value="1"/>
</dbReference>
<dbReference type="EMBL" id="JACHXO010000003">
    <property type="protein sequence ID" value="MBB3194916.1"/>
    <property type="molecule type" value="Genomic_DNA"/>
</dbReference>
<dbReference type="InterPro" id="IPR036255">
    <property type="entry name" value="YgfB-like_sf"/>
</dbReference>
<feature type="region of interest" description="Disordered" evidence="1">
    <location>
        <begin position="119"/>
        <end position="164"/>
    </location>
</feature>
<feature type="compositionally biased region" description="Low complexity" evidence="1">
    <location>
        <begin position="132"/>
        <end position="142"/>
    </location>
</feature>
<dbReference type="Proteomes" id="UP000574369">
    <property type="component" value="Unassembled WGS sequence"/>
</dbReference>
<feature type="compositionally biased region" description="Acidic residues" evidence="1">
    <location>
        <begin position="151"/>
        <end position="162"/>
    </location>
</feature>
<dbReference type="Pfam" id="PF03695">
    <property type="entry name" value="UPF0149"/>
    <property type="match status" value="1"/>
</dbReference>
<dbReference type="NCBIfam" id="TIGR02292">
    <property type="entry name" value="ygfB_yecA"/>
    <property type="match status" value="1"/>
</dbReference>
<protein>
    <recommendedName>
        <fullName evidence="4">Prepilin peptidase</fullName>
    </recommendedName>
</protein>
<organism evidence="2 3">
    <name type="scientific">Roseateles terrae</name>
    <dbReference type="NCBI Taxonomy" id="431060"/>
    <lineage>
        <taxon>Bacteria</taxon>
        <taxon>Pseudomonadati</taxon>
        <taxon>Pseudomonadota</taxon>
        <taxon>Betaproteobacteria</taxon>
        <taxon>Burkholderiales</taxon>
        <taxon>Sphaerotilaceae</taxon>
        <taxon>Roseateles</taxon>
    </lineage>
</organism>
<sequence length="285" mass="31502">MSIAHDLTDAEFAELDELLAQTPEPLQSLDTSMLDGYLCGVLVQPRLIPIEEWLPPIFDYEGQPLPETVDPAWLARIRALVERRYASLNQSMLEQGWFYPVVLDLEAEAEAEAAAKVAEAGQGESGEPVEPPAAEATAIAPEGTDAKDAADDMEEGDADDIPTDPITRTLLPWVGGFEYAAVTFPDLHEQADDNIQTLLARLYRHLPAETPEEREIVETLNREHPLKDLDDAIEDLVLTVVDLQSATETQRFHVEQVRRDTPKLGRNDPCHCGSGKKFKQCHGAA</sequence>
<dbReference type="SUPFAM" id="SSF101327">
    <property type="entry name" value="YgfB-like"/>
    <property type="match status" value="1"/>
</dbReference>
<dbReference type="InterPro" id="IPR011978">
    <property type="entry name" value="YgfB-like"/>
</dbReference>
<gene>
    <name evidence="2" type="ORF">FHS28_002312</name>
</gene>
<dbReference type="InterPro" id="IPR004027">
    <property type="entry name" value="SEC_C_motif"/>
</dbReference>
<reference evidence="2 3" key="1">
    <citation type="submission" date="2020-08" db="EMBL/GenBank/DDBJ databases">
        <title>Genomic Encyclopedia of Type Strains, Phase III (KMG-III): the genomes of soil and plant-associated and newly described type strains.</title>
        <authorList>
            <person name="Whitman W."/>
        </authorList>
    </citation>
    <scope>NUCLEOTIDE SEQUENCE [LARGE SCALE GENOMIC DNA]</scope>
    <source>
        <strain evidence="2 3">CECT 7247</strain>
    </source>
</reference>
<evidence type="ECO:0000256" key="1">
    <source>
        <dbReference type="SAM" id="MobiDB-lite"/>
    </source>
</evidence>
<dbReference type="SUPFAM" id="SSF103642">
    <property type="entry name" value="Sec-C motif"/>
    <property type="match status" value="1"/>
</dbReference>
<evidence type="ECO:0000313" key="3">
    <source>
        <dbReference type="Proteomes" id="UP000574369"/>
    </source>
</evidence>
<comment type="caution">
    <text evidence="2">The sequence shown here is derived from an EMBL/GenBank/DDBJ whole genome shotgun (WGS) entry which is preliminary data.</text>
</comment>
<dbReference type="RefSeq" id="WP_221193894.1">
    <property type="nucleotide sequence ID" value="NZ_JACHXO010000003.1"/>
</dbReference>
<name>A0ABR6GS38_9BURK</name>